<dbReference type="InterPro" id="IPR055199">
    <property type="entry name" value="Hda_lid"/>
</dbReference>
<protein>
    <submittedName>
        <fullName evidence="3">Regulatory inactivation of DnaA Hda protein</fullName>
    </submittedName>
</protein>
<dbReference type="RefSeq" id="WP_089706862.1">
    <property type="nucleotide sequence ID" value="NZ_FNII01000009.1"/>
</dbReference>
<dbReference type="Pfam" id="PF22688">
    <property type="entry name" value="Hda_lid"/>
    <property type="match status" value="1"/>
</dbReference>
<sequence length="234" mass="26068">MSHVPAQLPLGIGLRDDATFDNYYPGEANAALLDRLQQQWAPAGDDFIYLWGPPGSGRSHLLQAACHAASDRDKRALYLPLAELGHFPPLMLEDIERLDVVSIDDLEQVVGRKRWEEALFHAFNRLRDAGKHLVIAANAPPRQLGVVLPDLASRLTWGTTFHLHPLNDDERLAALKLRANARGMQLPDDVGRYILHRGPRELGALCQALETLDQASLSAQRKLTIPFVKTALNW</sequence>
<dbReference type="EMBL" id="FNII01000009">
    <property type="protein sequence ID" value="SDN90299.1"/>
    <property type="molecule type" value="Genomic_DNA"/>
</dbReference>
<name>A0A1H0F6V4_9GAMM</name>
<dbReference type="PANTHER" id="PTHR30050:SF5">
    <property type="entry name" value="DNAA REGULATORY INACTIVATOR HDA"/>
    <property type="match status" value="1"/>
</dbReference>
<dbReference type="InterPro" id="IPR027417">
    <property type="entry name" value="P-loop_NTPase"/>
</dbReference>
<evidence type="ECO:0000259" key="2">
    <source>
        <dbReference type="Pfam" id="PF22688"/>
    </source>
</evidence>
<evidence type="ECO:0000313" key="3">
    <source>
        <dbReference type="EMBL" id="SDN90299.1"/>
    </source>
</evidence>
<feature type="domain" description="Chromosomal replication initiator protein DnaA ATPAse" evidence="1">
    <location>
        <begin position="94"/>
        <end position="160"/>
    </location>
</feature>
<dbReference type="AlphaFoldDB" id="A0A1H0F6V4"/>
<proteinExistence type="predicted"/>
<dbReference type="Pfam" id="PF00308">
    <property type="entry name" value="Bac_DnaA"/>
    <property type="match status" value="1"/>
</dbReference>
<dbReference type="OrthoDB" id="9784878at2"/>
<dbReference type="STRING" id="416873.SAMN04487951_109138"/>
<dbReference type="Gene3D" id="3.40.50.300">
    <property type="entry name" value="P-loop containing nucleotide triphosphate hydrolases"/>
    <property type="match status" value="1"/>
</dbReference>
<dbReference type="InterPro" id="IPR017788">
    <property type="entry name" value="Hda"/>
</dbReference>
<feature type="domain" description="Hda lid" evidence="2">
    <location>
        <begin position="168"/>
        <end position="232"/>
    </location>
</feature>
<accession>A0A1H0F6V4</accession>
<keyword evidence="4" id="KW-1185">Reference proteome</keyword>
<dbReference type="GO" id="GO:0032297">
    <property type="term" value="P:negative regulation of DNA-templated DNA replication initiation"/>
    <property type="evidence" value="ECO:0007669"/>
    <property type="project" value="InterPro"/>
</dbReference>
<evidence type="ECO:0000259" key="1">
    <source>
        <dbReference type="Pfam" id="PF00308"/>
    </source>
</evidence>
<dbReference type="NCBIfam" id="TIGR03420">
    <property type="entry name" value="DnaA_homol_Hda"/>
    <property type="match status" value="1"/>
</dbReference>
<dbReference type="SUPFAM" id="SSF52540">
    <property type="entry name" value="P-loop containing nucleoside triphosphate hydrolases"/>
    <property type="match status" value="1"/>
</dbReference>
<gene>
    <name evidence="3" type="ORF">SAMN04487951_109138</name>
</gene>
<dbReference type="InterPro" id="IPR013317">
    <property type="entry name" value="DnaA_dom"/>
</dbReference>
<reference evidence="4" key="1">
    <citation type="submission" date="2016-10" db="EMBL/GenBank/DDBJ databases">
        <authorList>
            <person name="Varghese N."/>
            <person name="Submissions S."/>
        </authorList>
    </citation>
    <scope>NUCLEOTIDE SEQUENCE [LARGE SCALE GENOMIC DNA]</scope>
    <source>
        <strain evidence="4">CGMCC 1.6494</strain>
    </source>
</reference>
<dbReference type="Proteomes" id="UP000199677">
    <property type="component" value="Unassembled WGS sequence"/>
</dbReference>
<dbReference type="PANTHER" id="PTHR30050">
    <property type="entry name" value="CHROMOSOMAL REPLICATION INITIATOR PROTEIN DNAA"/>
    <property type="match status" value="1"/>
</dbReference>
<dbReference type="GO" id="GO:0006270">
    <property type="term" value="P:DNA replication initiation"/>
    <property type="evidence" value="ECO:0007669"/>
    <property type="project" value="TreeGrafter"/>
</dbReference>
<organism evidence="3 4">
    <name type="scientific">Vreelandella arcis</name>
    <dbReference type="NCBI Taxonomy" id="416873"/>
    <lineage>
        <taxon>Bacteria</taxon>
        <taxon>Pseudomonadati</taxon>
        <taxon>Pseudomonadota</taxon>
        <taxon>Gammaproteobacteria</taxon>
        <taxon>Oceanospirillales</taxon>
        <taxon>Halomonadaceae</taxon>
        <taxon>Vreelandella</taxon>
    </lineage>
</organism>
<dbReference type="Gene3D" id="1.10.8.60">
    <property type="match status" value="1"/>
</dbReference>
<evidence type="ECO:0000313" key="4">
    <source>
        <dbReference type="Proteomes" id="UP000199677"/>
    </source>
</evidence>